<gene>
    <name evidence="1" type="ORF">BRADI_1g71626v3</name>
</gene>
<reference evidence="1" key="2">
    <citation type="submission" date="2017-06" db="EMBL/GenBank/DDBJ databases">
        <title>WGS assembly of Brachypodium distachyon.</title>
        <authorList>
            <consortium name="The International Brachypodium Initiative"/>
            <person name="Lucas S."/>
            <person name="Harmon-Smith M."/>
            <person name="Lail K."/>
            <person name="Tice H."/>
            <person name="Grimwood J."/>
            <person name="Bruce D."/>
            <person name="Barry K."/>
            <person name="Shu S."/>
            <person name="Lindquist E."/>
            <person name="Wang M."/>
            <person name="Pitluck S."/>
            <person name="Vogel J.P."/>
            <person name="Garvin D.F."/>
            <person name="Mockler T.C."/>
            <person name="Schmutz J."/>
            <person name="Rokhsar D."/>
            <person name="Bevan M.W."/>
        </authorList>
    </citation>
    <scope>NUCLEOTIDE SEQUENCE</scope>
    <source>
        <strain evidence="1">Bd21</strain>
    </source>
</reference>
<reference evidence="1 2" key="1">
    <citation type="journal article" date="2010" name="Nature">
        <title>Genome sequencing and analysis of the model grass Brachypodium distachyon.</title>
        <authorList>
            <consortium name="International Brachypodium Initiative"/>
        </authorList>
    </citation>
    <scope>NUCLEOTIDE SEQUENCE [LARGE SCALE GENOMIC DNA]</scope>
    <source>
        <strain evidence="1 2">Bd21</strain>
    </source>
</reference>
<dbReference type="Gramene" id="KQK23166">
    <property type="protein sequence ID" value="KQK23166"/>
    <property type="gene ID" value="BRADI_1g71626v3"/>
</dbReference>
<proteinExistence type="predicted"/>
<protein>
    <submittedName>
        <fullName evidence="1 2">Uncharacterized protein</fullName>
    </submittedName>
</protein>
<evidence type="ECO:0000313" key="3">
    <source>
        <dbReference type="Proteomes" id="UP000008810"/>
    </source>
</evidence>
<accession>A0A0Q3NZI8</accession>
<reference evidence="2" key="3">
    <citation type="submission" date="2018-08" db="UniProtKB">
        <authorList>
            <consortium name="EnsemblPlants"/>
        </authorList>
    </citation>
    <scope>IDENTIFICATION</scope>
    <source>
        <strain evidence="2">cv. Bd21</strain>
    </source>
</reference>
<evidence type="ECO:0000313" key="1">
    <source>
        <dbReference type="EMBL" id="KQK23166.1"/>
    </source>
</evidence>
<dbReference type="AlphaFoldDB" id="A0A0Q3NZI8"/>
<organism evidence="1">
    <name type="scientific">Brachypodium distachyon</name>
    <name type="common">Purple false brome</name>
    <name type="synonym">Trachynia distachya</name>
    <dbReference type="NCBI Taxonomy" id="15368"/>
    <lineage>
        <taxon>Eukaryota</taxon>
        <taxon>Viridiplantae</taxon>
        <taxon>Streptophyta</taxon>
        <taxon>Embryophyta</taxon>
        <taxon>Tracheophyta</taxon>
        <taxon>Spermatophyta</taxon>
        <taxon>Magnoliopsida</taxon>
        <taxon>Liliopsida</taxon>
        <taxon>Poales</taxon>
        <taxon>Poaceae</taxon>
        <taxon>BOP clade</taxon>
        <taxon>Pooideae</taxon>
        <taxon>Stipodae</taxon>
        <taxon>Brachypodieae</taxon>
        <taxon>Brachypodium</taxon>
    </lineage>
</organism>
<name>A0A0Q3NZI8_BRADI</name>
<dbReference type="EMBL" id="CM000880">
    <property type="protein sequence ID" value="KQK23166.1"/>
    <property type="molecule type" value="Genomic_DNA"/>
</dbReference>
<dbReference type="Proteomes" id="UP000008810">
    <property type="component" value="Chromosome 1"/>
</dbReference>
<dbReference type="EnsemblPlants" id="KQK23166">
    <property type="protein sequence ID" value="KQK23166"/>
    <property type="gene ID" value="BRADI_1g71626v3"/>
</dbReference>
<keyword evidence="3" id="KW-1185">Reference proteome</keyword>
<dbReference type="InParanoid" id="A0A0Q3NZI8"/>
<sequence length="106" mass="11672">MAQLDQQRAERKRAASATAAAAVAHEVSKNILEASKRPLLPENVVQVSLSRNVRPVGTMGQPVQVMSRQSILTTGVSNQYGFKPVHGDLQCIERDWGWPLARLLLQ</sequence>
<evidence type="ECO:0000313" key="2">
    <source>
        <dbReference type="EnsemblPlants" id="KQK23166"/>
    </source>
</evidence>